<evidence type="ECO:0000256" key="5">
    <source>
        <dbReference type="ARBA" id="ARBA00023242"/>
    </source>
</evidence>
<evidence type="ECO:0000256" key="4">
    <source>
        <dbReference type="ARBA" id="ARBA00023163"/>
    </source>
</evidence>
<protein>
    <recommendedName>
        <fullName evidence="7">Zn(2)-C6 fungal-type domain-containing protein</fullName>
    </recommendedName>
</protein>
<evidence type="ECO:0000256" key="2">
    <source>
        <dbReference type="ARBA" id="ARBA00023015"/>
    </source>
</evidence>
<keyword evidence="2" id="KW-0805">Transcription regulation</keyword>
<feature type="region of interest" description="Disordered" evidence="6">
    <location>
        <begin position="85"/>
        <end position="136"/>
    </location>
</feature>
<evidence type="ECO:0000313" key="9">
    <source>
        <dbReference type="Proteomes" id="UP000297452"/>
    </source>
</evidence>
<evidence type="ECO:0000313" key="8">
    <source>
        <dbReference type="EMBL" id="TGO50023.1"/>
    </source>
</evidence>
<keyword evidence="5" id="KW-0539">Nucleus</keyword>
<dbReference type="GO" id="GO:0000981">
    <property type="term" value="F:DNA-binding transcription factor activity, RNA polymerase II-specific"/>
    <property type="evidence" value="ECO:0007669"/>
    <property type="project" value="InterPro"/>
</dbReference>
<dbReference type="Proteomes" id="UP000297452">
    <property type="component" value="Unassembled WGS sequence"/>
</dbReference>
<dbReference type="OrthoDB" id="1600564at2759"/>
<dbReference type="STRING" id="278944.A0A4Z1HZ11"/>
<dbReference type="InterPro" id="IPR036864">
    <property type="entry name" value="Zn2-C6_fun-type_DNA-bd_sf"/>
</dbReference>
<reference evidence="8 9" key="1">
    <citation type="submission" date="2017-12" db="EMBL/GenBank/DDBJ databases">
        <title>Comparative genomics of Botrytis spp.</title>
        <authorList>
            <person name="Valero-Jimenez C.A."/>
            <person name="Tapia P."/>
            <person name="Veloso J."/>
            <person name="Silva-Moreno E."/>
            <person name="Staats M."/>
            <person name="Valdes J.H."/>
            <person name="Van Kan J.A.L."/>
        </authorList>
    </citation>
    <scope>NUCLEOTIDE SEQUENCE [LARGE SCALE GENOMIC DNA]</scope>
    <source>
        <strain evidence="8 9">MUCL2120</strain>
    </source>
</reference>
<organism evidence="8 9">
    <name type="scientific">Botryotinia narcissicola</name>
    <dbReference type="NCBI Taxonomy" id="278944"/>
    <lineage>
        <taxon>Eukaryota</taxon>
        <taxon>Fungi</taxon>
        <taxon>Dikarya</taxon>
        <taxon>Ascomycota</taxon>
        <taxon>Pezizomycotina</taxon>
        <taxon>Leotiomycetes</taxon>
        <taxon>Helotiales</taxon>
        <taxon>Sclerotiniaceae</taxon>
        <taxon>Botryotinia</taxon>
    </lineage>
</organism>
<evidence type="ECO:0000256" key="3">
    <source>
        <dbReference type="ARBA" id="ARBA00023125"/>
    </source>
</evidence>
<feature type="domain" description="Zn(2)-C6 fungal-type" evidence="7">
    <location>
        <begin position="20"/>
        <end position="50"/>
    </location>
</feature>
<feature type="compositionally biased region" description="Polar residues" evidence="6">
    <location>
        <begin position="85"/>
        <end position="100"/>
    </location>
</feature>
<keyword evidence="3" id="KW-0238">DNA-binding</keyword>
<sequence>MEETPMENGVTPKISKHGKACVNCAKAKVKCVEMNGVAACERCHRLTKDCQPITRIKRRKQVKRTAAARTAELEQKLDGLVSLLTAATQDQNTPPSSTVSDHTESSDRRDETQACKYQTGSNVSNPPARGPAAVDLKLPANSSYSLNSIPVHPPLPGPAAG</sequence>
<dbReference type="InterPro" id="IPR001138">
    <property type="entry name" value="Zn2Cys6_DnaBD"/>
</dbReference>
<gene>
    <name evidence="8" type="ORF">BOTNAR_0409g00110</name>
</gene>
<keyword evidence="9" id="KW-1185">Reference proteome</keyword>
<dbReference type="SUPFAM" id="SSF57701">
    <property type="entry name" value="Zn2/Cys6 DNA-binding domain"/>
    <property type="match status" value="1"/>
</dbReference>
<dbReference type="InterPro" id="IPR051089">
    <property type="entry name" value="prtT"/>
</dbReference>
<dbReference type="GO" id="GO:0005634">
    <property type="term" value="C:nucleus"/>
    <property type="evidence" value="ECO:0007669"/>
    <property type="project" value="UniProtKB-SubCell"/>
</dbReference>
<keyword evidence="4" id="KW-0804">Transcription</keyword>
<accession>A0A4Z1HZ11</accession>
<dbReference type="PROSITE" id="PS00463">
    <property type="entry name" value="ZN2_CY6_FUNGAL_1"/>
    <property type="match status" value="1"/>
</dbReference>
<dbReference type="GO" id="GO:0008270">
    <property type="term" value="F:zinc ion binding"/>
    <property type="evidence" value="ECO:0007669"/>
    <property type="project" value="InterPro"/>
</dbReference>
<evidence type="ECO:0000256" key="1">
    <source>
        <dbReference type="ARBA" id="ARBA00004123"/>
    </source>
</evidence>
<proteinExistence type="predicted"/>
<comment type="subcellular location">
    <subcellularLocation>
        <location evidence="1">Nucleus</location>
    </subcellularLocation>
</comment>
<evidence type="ECO:0000259" key="7">
    <source>
        <dbReference type="PROSITE" id="PS00463"/>
    </source>
</evidence>
<dbReference type="EMBL" id="PQXJ01000409">
    <property type="protein sequence ID" value="TGO50023.1"/>
    <property type="molecule type" value="Genomic_DNA"/>
</dbReference>
<feature type="compositionally biased region" description="Basic and acidic residues" evidence="6">
    <location>
        <begin position="101"/>
        <end position="113"/>
    </location>
</feature>
<dbReference type="Gene3D" id="4.10.240.10">
    <property type="entry name" value="Zn(2)-C6 fungal-type DNA-binding domain"/>
    <property type="match status" value="1"/>
</dbReference>
<dbReference type="Pfam" id="PF00172">
    <property type="entry name" value="Zn_clus"/>
    <property type="match status" value="1"/>
</dbReference>
<dbReference type="GO" id="GO:0000976">
    <property type="term" value="F:transcription cis-regulatory region binding"/>
    <property type="evidence" value="ECO:0007669"/>
    <property type="project" value="TreeGrafter"/>
</dbReference>
<dbReference type="AlphaFoldDB" id="A0A4Z1HZ11"/>
<comment type="caution">
    <text evidence="8">The sequence shown here is derived from an EMBL/GenBank/DDBJ whole genome shotgun (WGS) entry which is preliminary data.</text>
</comment>
<evidence type="ECO:0000256" key="6">
    <source>
        <dbReference type="SAM" id="MobiDB-lite"/>
    </source>
</evidence>
<dbReference type="PANTHER" id="PTHR31845">
    <property type="entry name" value="FINGER DOMAIN PROTEIN, PUTATIVE-RELATED"/>
    <property type="match status" value="1"/>
</dbReference>
<dbReference type="PANTHER" id="PTHR31845:SF32">
    <property type="entry name" value="MISCELLANEOUS ZN(II)2CYS6 TRANSCRIPTION FACTOR (EUROFUNG)-RELATED"/>
    <property type="match status" value="1"/>
</dbReference>
<name>A0A4Z1HZ11_9HELO</name>
<feature type="compositionally biased region" description="Polar residues" evidence="6">
    <location>
        <begin position="115"/>
        <end position="125"/>
    </location>
</feature>